<reference evidence="2" key="1">
    <citation type="submission" date="2023-03" db="EMBL/GenBank/DDBJ databases">
        <title>Massive genome expansion in bonnet fungi (Mycena s.s.) driven by repeated elements and novel gene families across ecological guilds.</title>
        <authorList>
            <consortium name="Lawrence Berkeley National Laboratory"/>
            <person name="Harder C.B."/>
            <person name="Miyauchi S."/>
            <person name="Viragh M."/>
            <person name="Kuo A."/>
            <person name="Thoen E."/>
            <person name="Andreopoulos B."/>
            <person name="Lu D."/>
            <person name="Skrede I."/>
            <person name="Drula E."/>
            <person name="Henrissat B."/>
            <person name="Morin E."/>
            <person name="Kohler A."/>
            <person name="Barry K."/>
            <person name="LaButti K."/>
            <person name="Morin E."/>
            <person name="Salamov A."/>
            <person name="Lipzen A."/>
            <person name="Mereny Z."/>
            <person name="Hegedus B."/>
            <person name="Baldrian P."/>
            <person name="Stursova M."/>
            <person name="Weitz H."/>
            <person name="Taylor A."/>
            <person name="Grigoriev I.V."/>
            <person name="Nagy L.G."/>
            <person name="Martin F."/>
            <person name="Kauserud H."/>
        </authorList>
    </citation>
    <scope>NUCLEOTIDE SEQUENCE</scope>
    <source>
        <strain evidence="2">9144</strain>
    </source>
</reference>
<evidence type="ECO:0000313" key="3">
    <source>
        <dbReference type="Proteomes" id="UP001219525"/>
    </source>
</evidence>
<feature type="compositionally biased region" description="Polar residues" evidence="1">
    <location>
        <begin position="392"/>
        <end position="405"/>
    </location>
</feature>
<feature type="region of interest" description="Disordered" evidence="1">
    <location>
        <begin position="386"/>
        <end position="405"/>
    </location>
</feature>
<dbReference type="Proteomes" id="UP001219525">
    <property type="component" value="Unassembled WGS sequence"/>
</dbReference>
<feature type="compositionally biased region" description="Polar residues" evidence="1">
    <location>
        <begin position="1"/>
        <end position="16"/>
    </location>
</feature>
<name>A0AAD6VDC3_9AGAR</name>
<protein>
    <submittedName>
        <fullName evidence="2">Uncharacterized protein</fullName>
    </submittedName>
</protein>
<keyword evidence="3" id="KW-1185">Reference proteome</keyword>
<dbReference type="EMBL" id="JARJCW010000031">
    <property type="protein sequence ID" value="KAJ7209317.1"/>
    <property type="molecule type" value="Genomic_DNA"/>
</dbReference>
<evidence type="ECO:0000256" key="1">
    <source>
        <dbReference type="SAM" id="MobiDB-lite"/>
    </source>
</evidence>
<accession>A0AAD6VDC3</accession>
<dbReference type="AlphaFoldDB" id="A0AAD6VDC3"/>
<comment type="caution">
    <text evidence="2">The sequence shown here is derived from an EMBL/GenBank/DDBJ whole genome shotgun (WGS) entry which is preliminary data.</text>
</comment>
<evidence type="ECO:0000313" key="2">
    <source>
        <dbReference type="EMBL" id="KAJ7209317.1"/>
    </source>
</evidence>
<proteinExistence type="predicted"/>
<feature type="region of interest" description="Disordered" evidence="1">
    <location>
        <begin position="297"/>
        <end position="317"/>
    </location>
</feature>
<sequence length="474" mass="53530">MSTTVTSSQDTASGPSNLVPPTPFMTSTPAAPPHTPSPSSMHEDPYADERSTWIKNQDEEPTFIINEKQELSFPPLVDLSDPIPNDQTSLFSRENVIFHLPTVMPEYRTINNLDVRERRTTALLIGATPLQKRFLLASKVAPRRFFERIFKQELELLEECLTHVEQSPRTLSSEQVYRLRAENYNAIINALSYRLGQAKSSFKLTGKKHPILPCWASETSHIEDWSNINDFEILAICFRYEVENFLVSLDKVYDFKNETPKPFVTSVPDEDEIEDAPTISSTQNKSMATDKGVQSFQRDVPPHMDIPGMRQDKGKGKETIGEYDSVRRSHAAMYHNPNASIQVSSLPGSSIPLPTRRLSDVFKPMQTIFEDEPNADQSLGHAYKSNEHEQYRQSSYQGHNISPTPQNLAQPPLLTPSQGDYLLIVQDKGLVEMAMVVMAMEMVDLEVLEEETMVLHTQGTPVIQGILMVLVIRI</sequence>
<organism evidence="2 3">
    <name type="scientific">Mycena pura</name>
    <dbReference type="NCBI Taxonomy" id="153505"/>
    <lineage>
        <taxon>Eukaryota</taxon>
        <taxon>Fungi</taxon>
        <taxon>Dikarya</taxon>
        <taxon>Basidiomycota</taxon>
        <taxon>Agaricomycotina</taxon>
        <taxon>Agaricomycetes</taxon>
        <taxon>Agaricomycetidae</taxon>
        <taxon>Agaricales</taxon>
        <taxon>Marasmiineae</taxon>
        <taxon>Mycenaceae</taxon>
        <taxon>Mycena</taxon>
    </lineage>
</organism>
<gene>
    <name evidence="2" type="ORF">GGX14DRAFT_395424</name>
</gene>
<feature type="region of interest" description="Disordered" evidence="1">
    <location>
        <begin position="1"/>
        <end position="49"/>
    </location>
</feature>